<evidence type="ECO:0000313" key="2">
    <source>
        <dbReference type="Proteomes" id="UP000306790"/>
    </source>
</evidence>
<gene>
    <name evidence="1" type="ORF">DJ535_03670</name>
</gene>
<comment type="caution">
    <text evidence="1">The sequence shown here is derived from an EMBL/GenBank/DDBJ whole genome shotgun (WGS) entry which is preliminary data.</text>
</comment>
<protein>
    <recommendedName>
        <fullName evidence="3">Lipoprotein</fullName>
    </recommendedName>
</protein>
<reference evidence="1 2" key="1">
    <citation type="submission" date="2018-05" db="EMBL/GenBank/DDBJ databases">
        <title>Isolation and genomic analyses of lactose-positive bacteria from faecal samples of preterm neonates.</title>
        <authorList>
            <person name="Chen Y."/>
            <person name="Brook T.C."/>
            <person name="O'Neill I."/>
            <person name="Soe C.Z."/>
            <person name="Hall L.J."/>
            <person name="Hoyles L."/>
        </authorList>
    </citation>
    <scope>NUCLEOTIDE SEQUENCE [LARGE SCALE GENOMIC DNA]</scope>
    <source>
        <strain evidence="1 2">P080C CL</strain>
    </source>
</reference>
<dbReference type="PROSITE" id="PS51257">
    <property type="entry name" value="PROKAR_LIPOPROTEIN"/>
    <property type="match status" value="1"/>
</dbReference>
<evidence type="ECO:0008006" key="3">
    <source>
        <dbReference type="Google" id="ProtNLM"/>
    </source>
</evidence>
<keyword evidence="2" id="KW-1185">Reference proteome</keyword>
<dbReference type="Proteomes" id="UP000306790">
    <property type="component" value="Unassembled WGS sequence"/>
</dbReference>
<proteinExistence type="predicted"/>
<dbReference type="EMBL" id="QFVP01000002">
    <property type="protein sequence ID" value="THE41688.1"/>
    <property type="molecule type" value="Genomic_DNA"/>
</dbReference>
<name>A0ABY2PYV6_9ENTR</name>
<organism evidence="1 2">
    <name type="scientific">Citrobacter murliniae</name>
    <dbReference type="NCBI Taxonomy" id="67829"/>
    <lineage>
        <taxon>Bacteria</taxon>
        <taxon>Pseudomonadati</taxon>
        <taxon>Pseudomonadota</taxon>
        <taxon>Gammaproteobacteria</taxon>
        <taxon>Enterobacterales</taxon>
        <taxon>Enterobacteriaceae</taxon>
        <taxon>Citrobacter</taxon>
        <taxon>Citrobacter freundii complex</taxon>
    </lineage>
</organism>
<dbReference type="RefSeq" id="WP_045449462.1">
    <property type="nucleotide sequence ID" value="NZ_QFVP01000002.1"/>
</dbReference>
<evidence type="ECO:0000313" key="1">
    <source>
        <dbReference type="EMBL" id="THE41688.1"/>
    </source>
</evidence>
<accession>A0ABY2PYV6</accession>
<sequence length="169" mass="19291">MTKIKLTLVLPVFLAGCTMSDGELRNAYANHYQQPATYVEIYKQKIAGMDIDALTQYAAAEEKKKMRGQPRLKVDDSITVENIQAKGNRVVFDYSLSEIWLALPANKQLEQQAIMKKDLIYRTCSLETVRLAQAKGLEEEHNYYSQYPNKLSFTLRTNAQICIDNGFTQ</sequence>